<evidence type="ECO:0000313" key="1">
    <source>
        <dbReference type="EMBL" id="MBU9710923.1"/>
    </source>
</evidence>
<protein>
    <submittedName>
        <fullName evidence="1">Uncharacterized protein</fullName>
    </submittedName>
</protein>
<gene>
    <name evidence="1" type="ORF">KS419_04130</name>
</gene>
<keyword evidence="2" id="KW-1185">Reference proteome</keyword>
<proteinExistence type="predicted"/>
<name>A0ABS6JB67_9BACI</name>
<dbReference type="EMBL" id="JAHQCS010000055">
    <property type="protein sequence ID" value="MBU9710923.1"/>
    <property type="molecule type" value="Genomic_DNA"/>
</dbReference>
<organism evidence="1 2">
    <name type="scientific">Evansella tamaricis</name>
    <dbReference type="NCBI Taxonomy" id="2069301"/>
    <lineage>
        <taxon>Bacteria</taxon>
        <taxon>Bacillati</taxon>
        <taxon>Bacillota</taxon>
        <taxon>Bacilli</taxon>
        <taxon>Bacillales</taxon>
        <taxon>Bacillaceae</taxon>
        <taxon>Evansella</taxon>
    </lineage>
</organism>
<comment type="caution">
    <text evidence="1">The sequence shown here is derived from an EMBL/GenBank/DDBJ whole genome shotgun (WGS) entry which is preliminary data.</text>
</comment>
<reference evidence="1 2" key="1">
    <citation type="submission" date="2021-06" db="EMBL/GenBank/DDBJ databases">
        <title>Bacillus sp. RD4P76, an endophyte from a halophyte.</title>
        <authorList>
            <person name="Sun J.-Q."/>
        </authorList>
    </citation>
    <scope>NUCLEOTIDE SEQUENCE [LARGE SCALE GENOMIC DNA]</scope>
    <source>
        <strain evidence="1 2">CGMCC 1.15917</strain>
    </source>
</reference>
<evidence type="ECO:0000313" key="2">
    <source>
        <dbReference type="Proteomes" id="UP000784880"/>
    </source>
</evidence>
<dbReference type="Proteomes" id="UP000784880">
    <property type="component" value="Unassembled WGS sequence"/>
</dbReference>
<sequence length="67" mass="7961">MEIYFKRDLTGDEKENIRQLTGYYRGIAMFKGKSVLEIERKEDFSKKEFMGTLTSMDVPIENVDVYR</sequence>
<accession>A0ABS6JB67</accession>
<dbReference type="RefSeq" id="WP_217064815.1">
    <property type="nucleotide sequence ID" value="NZ_JAHQCS010000055.1"/>
</dbReference>